<dbReference type="CDD" id="cd03214">
    <property type="entry name" value="ABC_Iron-Siderophores_B12_Hemin"/>
    <property type="match status" value="1"/>
</dbReference>
<dbReference type="Gene3D" id="3.40.50.300">
    <property type="entry name" value="P-loop containing nucleotide triphosphate hydrolases"/>
    <property type="match status" value="1"/>
</dbReference>
<dbReference type="PROSITE" id="PS00211">
    <property type="entry name" value="ABC_TRANSPORTER_1"/>
    <property type="match status" value="1"/>
</dbReference>
<dbReference type="OrthoDB" id="9787851at2"/>
<keyword evidence="5" id="KW-0547">Nucleotide-binding</keyword>
<dbReference type="InterPro" id="IPR003439">
    <property type="entry name" value="ABC_transporter-like_ATP-bd"/>
</dbReference>
<dbReference type="InterPro" id="IPR051535">
    <property type="entry name" value="Siderophore_ABC-ATPase"/>
</dbReference>
<evidence type="ECO:0000256" key="6">
    <source>
        <dbReference type="ARBA" id="ARBA00022840"/>
    </source>
</evidence>
<keyword evidence="6 11" id="KW-0067">ATP-binding</keyword>
<keyword evidence="3" id="KW-1003">Cell membrane</keyword>
<dbReference type="EMBL" id="SCFR01000002">
    <property type="protein sequence ID" value="TFF67539.1"/>
    <property type="molecule type" value="Genomic_DNA"/>
</dbReference>
<organism evidence="11 12">
    <name type="scientific">Helcococcus ovis</name>
    <dbReference type="NCBI Taxonomy" id="72026"/>
    <lineage>
        <taxon>Bacteria</taxon>
        <taxon>Bacillati</taxon>
        <taxon>Bacillota</taxon>
        <taxon>Tissierellia</taxon>
        <taxon>Tissierellales</taxon>
        <taxon>Peptoniphilaceae</taxon>
        <taxon>Helcococcus</taxon>
    </lineage>
</organism>
<dbReference type="SMART" id="SM00382">
    <property type="entry name" value="AAA"/>
    <property type="match status" value="1"/>
</dbReference>
<evidence type="ECO:0000256" key="4">
    <source>
        <dbReference type="ARBA" id="ARBA00022496"/>
    </source>
</evidence>
<dbReference type="Proteomes" id="UP000297454">
    <property type="component" value="Unassembled WGS sequence"/>
</dbReference>
<dbReference type="PANTHER" id="PTHR42771:SF10">
    <property type="entry name" value="FERRICHROME TRANSPORT ATP-BINDING PROTEIN FHUC"/>
    <property type="match status" value="1"/>
</dbReference>
<dbReference type="GO" id="GO:0006826">
    <property type="term" value="P:iron ion transport"/>
    <property type="evidence" value="ECO:0007669"/>
    <property type="project" value="UniProtKB-KW"/>
</dbReference>
<evidence type="ECO:0000259" key="10">
    <source>
        <dbReference type="PROSITE" id="PS50893"/>
    </source>
</evidence>
<dbReference type="InterPro" id="IPR003593">
    <property type="entry name" value="AAA+_ATPase"/>
</dbReference>
<dbReference type="Pfam" id="PF00005">
    <property type="entry name" value="ABC_tran"/>
    <property type="match status" value="1"/>
</dbReference>
<gene>
    <name evidence="11" type="ORF">EQF91_00715</name>
</gene>
<comment type="caution">
    <text evidence="11">The sequence shown here is derived from an EMBL/GenBank/DDBJ whole genome shotgun (WGS) entry which is preliminary data.</text>
</comment>
<dbReference type="GO" id="GO:0005886">
    <property type="term" value="C:plasma membrane"/>
    <property type="evidence" value="ECO:0007669"/>
    <property type="project" value="UniProtKB-SubCell"/>
</dbReference>
<dbReference type="GO" id="GO:0005524">
    <property type="term" value="F:ATP binding"/>
    <property type="evidence" value="ECO:0007669"/>
    <property type="project" value="UniProtKB-KW"/>
</dbReference>
<sequence>MIVQNLSFSYENDLIIDNVNFSIKEGQITTFLGGNGCGKSTLFYLMTKELIPNSGKIFLENKNISDISIKNFAKNVSIVQQLNDVKTSISVENLVSLGRTPHKKLFNINSDEDEKIIDWALRVTSIEKYRKCKLSNLSGGQRQRAWIAMALAQETEVLFLDEPTTFLDIRYQIEILDLIKKINKEFNITIIMVLHDINQAIRYSDKIIGLKKGKIEMEGGPSEVITEENIKKIYGINLKIKEIEGQKYILSI</sequence>
<accession>A0A4R9C2Z2</accession>
<keyword evidence="12" id="KW-1185">Reference proteome</keyword>
<evidence type="ECO:0000256" key="7">
    <source>
        <dbReference type="ARBA" id="ARBA00023004"/>
    </source>
</evidence>
<dbReference type="PROSITE" id="PS50893">
    <property type="entry name" value="ABC_TRANSPORTER_2"/>
    <property type="match status" value="1"/>
</dbReference>
<dbReference type="InterPro" id="IPR027417">
    <property type="entry name" value="P-loop_NTPase"/>
</dbReference>
<evidence type="ECO:0000256" key="3">
    <source>
        <dbReference type="ARBA" id="ARBA00022475"/>
    </source>
</evidence>
<comment type="subcellular location">
    <subcellularLocation>
        <location evidence="1">Cell membrane</location>
        <topology evidence="1">Peripheral membrane protein</topology>
    </subcellularLocation>
</comment>
<dbReference type="FunFam" id="3.40.50.300:FF:000134">
    <property type="entry name" value="Iron-enterobactin ABC transporter ATP-binding protein"/>
    <property type="match status" value="1"/>
</dbReference>
<evidence type="ECO:0000256" key="1">
    <source>
        <dbReference type="ARBA" id="ARBA00004202"/>
    </source>
</evidence>
<name>A0A4R9C2Z2_9FIRM</name>
<evidence type="ECO:0000313" key="11">
    <source>
        <dbReference type="EMBL" id="TFF67539.1"/>
    </source>
</evidence>
<dbReference type="SUPFAM" id="SSF52540">
    <property type="entry name" value="P-loop containing nucleoside triphosphate hydrolases"/>
    <property type="match status" value="1"/>
</dbReference>
<dbReference type="GO" id="GO:0016887">
    <property type="term" value="F:ATP hydrolysis activity"/>
    <property type="evidence" value="ECO:0007669"/>
    <property type="project" value="InterPro"/>
</dbReference>
<dbReference type="AlphaFoldDB" id="A0A4R9C2Z2"/>
<evidence type="ECO:0000256" key="5">
    <source>
        <dbReference type="ARBA" id="ARBA00022741"/>
    </source>
</evidence>
<evidence type="ECO:0000256" key="8">
    <source>
        <dbReference type="ARBA" id="ARBA00023065"/>
    </source>
</evidence>
<keyword evidence="8" id="KW-0406">Ion transport</keyword>
<evidence type="ECO:0000256" key="9">
    <source>
        <dbReference type="ARBA" id="ARBA00023136"/>
    </source>
</evidence>
<keyword evidence="7" id="KW-0408">Iron</keyword>
<feature type="domain" description="ABC transporter" evidence="10">
    <location>
        <begin position="1"/>
        <end position="237"/>
    </location>
</feature>
<dbReference type="PANTHER" id="PTHR42771">
    <property type="entry name" value="IRON(3+)-HYDROXAMATE IMPORT ATP-BINDING PROTEIN FHUC"/>
    <property type="match status" value="1"/>
</dbReference>
<keyword evidence="4" id="KW-0410">Iron transport</keyword>
<reference evidence="11 12" key="1">
    <citation type="submission" date="2019-01" db="EMBL/GenBank/DDBJ databases">
        <title>Draft Genome Sequences of Helcococcus ovis Strains Isolated from the Uterus and Vagina of Dairy Cows with Metritis.</title>
        <authorList>
            <person name="Cunha F."/>
            <person name="Jeon S.J."/>
            <person name="Kutzer P."/>
            <person name="Galvao K.N."/>
        </authorList>
    </citation>
    <scope>NUCLEOTIDE SEQUENCE [LARGE SCALE GENOMIC DNA]</scope>
    <source>
        <strain evidence="11 12">KG-37</strain>
    </source>
</reference>
<protein>
    <submittedName>
        <fullName evidence="11">ABC transporter ATP-binding protein</fullName>
    </submittedName>
</protein>
<dbReference type="InterPro" id="IPR017871">
    <property type="entry name" value="ABC_transporter-like_CS"/>
</dbReference>
<keyword evidence="9" id="KW-0472">Membrane</keyword>
<proteinExistence type="predicted"/>
<evidence type="ECO:0000256" key="2">
    <source>
        <dbReference type="ARBA" id="ARBA00022448"/>
    </source>
</evidence>
<evidence type="ECO:0000313" key="12">
    <source>
        <dbReference type="Proteomes" id="UP000297454"/>
    </source>
</evidence>
<keyword evidence="2" id="KW-0813">Transport</keyword>